<dbReference type="Proteomes" id="UP001155010">
    <property type="component" value="Unassembled WGS sequence"/>
</dbReference>
<evidence type="ECO:0000256" key="2">
    <source>
        <dbReference type="ARBA" id="ARBA00009083"/>
    </source>
</evidence>
<dbReference type="InterPro" id="IPR023036">
    <property type="entry name" value="Ribosomal_uS14_bac/plastid"/>
</dbReference>
<feature type="coiled-coil region" evidence="12">
    <location>
        <begin position="10"/>
        <end position="37"/>
    </location>
</feature>
<dbReference type="Proteomes" id="UP001155027">
    <property type="component" value="Unassembled WGS sequence"/>
</dbReference>
<dbReference type="RefSeq" id="WP_011403808.1">
    <property type="nucleotide sequence ID" value="NZ_CALTRV010000019.1"/>
</dbReference>
<dbReference type="GO" id="GO:0046872">
    <property type="term" value="F:metal ion binding"/>
    <property type="evidence" value="ECO:0007669"/>
    <property type="project" value="UniProtKB-KW"/>
</dbReference>
<dbReference type="Gene3D" id="4.10.830.10">
    <property type="entry name" value="30s Ribosomal Protein S14, Chain N"/>
    <property type="match status" value="1"/>
</dbReference>
<dbReference type="Proteomes" id="UP001155034">
    <property type="component" value="Unassembled WGS sequence"/>
</dbReference>
<evidence type="ECO:0000313" key="15">
    <source>
        <dbReference type="EMBL" id="MCS3866742.1"/>
    </source>
</evidence>
<dbReference type="AlphaFoldDB" id="A0A840DFI9"/>
<evidence type="ECO:0000256" key="5">
    <source>
        <dbReference type="ARBA" id="ARBA00022833"/>
    </source>
</evidence>
<evidence type="ECO:0000313" key="13">
    <source>
        <dbReference type="EMBL" id="MCS3678965.1"/>
    </source>
</evidence>
<dbReference type="EMBL" id="JANUAE010000005">
    <property type="protein sequence ID" value="MCS3710017.1"/>
    <property type="molecule type" value="Genomic_DNA"/>
</dbReference>
<dbReference type="PANTHER" id="PTHR19836:SF19">
    <property type="entry name" value="SMALL RIBOSOMAL SUBUNIT PROTEIN US14M"/>
    <property type="match status" value="1"/>
</dbReference>
<dbReference type="GO" id="GO:0003735">
    <property type="term" value="F:structural constituent of ribosome"/>
    <property type="evidence" value="ECO:0007669"/>
    <property type="project" value="InterPro"/>
</dbReference>
<protein>
    <recommendedName>
        <fullName evidence="9 11">Small ribosomal subunit protein uS14</fullName>
    </recommendedName>
</protein>
<dbReference type="Proteomes" id="UP001155110">
    <property type="component" value="Unassembled WGS sequence"/>
</dbReference>
<dbReference type="InterPro" id="IPR023053">
    <property type="entry name" value="Ribosomal_uS14_bact"/>
</dbReference>
<evidence type="ECO:0000256" key="7">
    <source>
        <dbReference type="ARBA" id="ARBA00022980"/>
    </source>
</evidence>
<evidence type="ECO:0000313" key="16">
    <source>
        <dbReference type="EMBL" id="MCS3952463.1"/>
    </source>
</evidence>
<accession>A0A840DFI9</accession>
<dbReference type="NCBIfam" id="NF005974">
    <property type="entry name" value="PRK08061.1"/>
    <property type="match status" value="1"/>
</dbReference>
<gene>
    <name evidence="11" type="primary">rpsN</name>
    <name evidence="18" type="ORF">GGP45_003397</name>
    <name evidence="14" type="ORF">GGP61_001621</name>
    <name evidence="13" type="ORF">GGP71_002908</name>
    <name evidence="15" type="ORF">GGP82_003322</name>
    <name evidence="16" type="ORF">GGP83_002430</name>
    <name evidence="19" type="ORF">GGP99_003179</name>
    <name evidence="17" type="ORF">GGQ01_002720</name>
</gene>
<dbReference type="PANTHER" id="PTHR19836">
    <property type="entry name" value="30S RIBOSOMAL PROTEIN S14"/>
    <property type="match status" value="1"/>
</dbReference>
<evidence type="ECO:0000256" key="3">
    <source>
        <dbReference type="ARBA" id="ARBA00022723"/>
    </source>
</evidence>
<comment type="similarity">
    <text evidence="2 11">Belongs to the universal ribosomal protein uS14 family.</text>
</comment>
<dbReference type="Proteomes" id="UP001155144">
    <property type="component" value="Unassembled WGS sequence"/>
</dbReference>
<dbReference type="EMBL" id="JANUBL010000015">
    <property type="protein sequence ID" value="MCS4123029.1"/>
    <property type="molecule type" value="Genomic_DNA"/>
</dbReference>
<dbReference type="NCBIfam" id="NF006477">
    <property type="entry name" value="PRK08881.1"/>
    <property type="match status" value="1"/>
</dbReference>
<evidence type="ECO:0000256" key="4">
    <source>
        <dbReference type="ARBA" id="ARBA00022730"/>
    </source>
</evidence>
<dbReference type="SMR" id="A0A840DFI9"/>
<keyword evidence="7 11" id="KW-0689">Ribosomal protein</keyword>
<evidence type="ECO:0000256" key="9">
    <source>
        <dbReference type="ARBA" id="ARBA00035167"/>
    </source>
</evidence>
<dbReference type="Pfam" id="PF00253">
    <property type="entry name" value="Ribosomal_S14"/>
    <property type="match status" value="1"/>
</dbReference>
<dbReference type="InterPro" id="IPR043140">
    <property type="entry name" value="Ribosomal_uS14_sf"/>
</dbReference>
<dbReference type="InterPro" id="IPR001209">
    <property type="entry name" value="Ribosomal_uS14"/>
</dbReference>
<evidence type="ECO:0000313" key="19">
    <source>
        <dbReference type="EMBL" id="MCS4159192.1"/>
    </source>
</evidence>
<evidence type="ECO:0000313" key="14">
    <source>
        <dbReference type="EMBL" id="MCS3710017.1"/>
    </source>
</evidence>
<dbReference type="PROSITE" id="PS00527">
    <property type="entry name" value="RIBOSOMAL_S14"/>
    <property type="match status" value="1"/>
</dbReference>
<comment type="function">
    <text evidence="1 11">Binds 16S rRNA, required for the assembly of 30S particles and may also be responsible for determining the conformation of the 16S rRNA at the A site.</text>
</comment>
<keyword evidence="5" id="KW-0862">Zinc</keyword>
<dbReference type="EMBL" id="JANUBB010000009">
    <property type="protein sequence ID" value="MCS3952463.1"/>
    <property type="molecule type" value="Genomic_DNA"/>
</dbReference>
<keyword evidence="6 11" id="KW-0694">RNA-binding</keyword>
<evidence type="ECO:0000256" key="1">
    <source>
        <dbReference type="ARBA" id="ARBA00003686"/>
    </source>
</evidence>
<evidence type="ECO:0000313" key="18">
    <source>
        <dbReference type="EMBL" id="MCS4123029.1"/>
    </source>
</evidence>
<dbReference type="EMBL" id="JANTZM010000020">
    <property type="protein sequence ID" value="MCS4159192.1"/>
    <property type="molecule type" value="Genomic_DNA"/>
</dbReference>
<dbReference type="GO" id="GO:0006412">
    <property type="term" value="P:translation"/>
    <property type="evidence" value="ECO:0007669"/>
    <property type="project" value="UniProtKB-UniRule"/>
</dbReference>
<keyword evidence="3" id="KW-0479">Metal-binding</keyword>
<comment type="caution">
    <text evidence="18">The sequence shown here is derived from an EMBL/GenBank/DDBJ whole genome shotgun (WGS) entry which is preliminary data.</text>
</comment>
<dbReference type="GO" id="GO:0019843">
    <property type="term" value="F:rRNA binding"/>
    <property type="evidence" value="ECO:0007669"/>
    <property type="project" value="UniProtKB-UniRule"/>
</dbReference>
<dbReference type="OMA" id="FGLCRNQ"/>
<keyword evidence="12" id="KW-0175">Coiled coil</keyword>
<dbReference type="EMBL" id="JANTYZ010000019">
    <property type="protein sequence ID" value="MCS3866742.1"/>
    <property type="molecule type" value="Genomic_DNA"/>
</dbReference>
<keyword evidence="8 11" id="KW-0687">Ribonucleoprotein</keyword>
<dbReference type="HAMAP" id="MF_00537">
    <property type="entry name" value="Ribosomal_uS14_1"/>
    <property type="match status" value="1"/>
</dbReference>
<reference evidence="18" key="1">
    <citation type="submission" date="2022-08" db="EMBL/GenBank/DDBJ databases">
        <title>Genomic Encyclopedia of Type Strains, Phase V (KMG-V): Genome sequencing to study the core and pangenomes of soil and plant-associated prokaryotes.</title>
        <authorList>
            <person name="Whitman W."/>
        </authorList>
    </citation>
    <scope>NUCLEOTIDE SEQUENCE</scope>
    <source>
        <strain evidence="13">0</strain>
        <strain evidence="15">SP2016B</strain>
        <strain evidence="16">SP2017</strain>
        <strain evidence="19">SP3002</strain>
        <strain evidence="17">SP3012</strain>
        <strain evidence="18">SP3026</strain>
        <strain evidence="14">SP3049</strain>
    </source>
</reference>
<dbReference type="GeneID" id="83727977"/>
<evidence type="ECO:0000256" key="8">
    <source>
        <dbReference type="ARBA" id="ARBA00023274"/>
    </source>
</evidence>
<dbReference type="Proteomes" id="UP001155040">
    <property type="component" value="Unassembled WGS sequence"/>
</dbReference>
<evidence type="ECO:0000313" key="17">
    <source>
        <dbReference type="EMBL" id="MCS4037637.1"/>
    </source>
</evidence>
<dbReference type="GO" id="GO:0015935">
    <property type="term" value="C:small ribosomal subunit"/>
    <property type="evidence" value="ECO:0007669"/>
    <property type="project" value="TreeGrafter"/>
</dbReference>
<dbReference type="SUPFAM" id="SSF57716">
    <property type="entry name" value="Glucocorticoid receptor-like (DNA-binding domain)"/>
    <property type="match status" value="1"/>
</dbReference>
<evidence type="ECO:0000256" key="10">
    <source>
        <dbReference type="ARBA" id="ARBA00047110"/>
    </source>
</evidence>
<proteinExistence type="inferred from homology"/>
<dbReference type="GO" id="GO:0005737">
    <property type="term" value="C:cytoplasm"/>
    <property type="evidence" value="ECO:0007669"/>
    <property type="project" value="UniProtKB-ARBA"/>
</dbReference>
<comment type="subunit">
    <text evidence="10 11">Part of the 30S ribosomal subunit. Contacts proteins S3 and S10.</text>
</comment>
<organism evidence="18 20">
    <name type="scientific">Salinibacter ruber</name>
    <dbReference type="NCBI Taxonomy" id="146919"/>
    <lineage>
        <taxon>Bacteria</taxon>
        <taxon>Pseudomonadati</taxon>
        <taxon>Rhodothermota</taxon>
        <taxon>Rhodothermia</taxon>
        <taxon>Rhodothermales</taxon>
        <taxon>Salinibacteraceae</taxon>
        <taxon>Salinibacter</taxon>
    </lineage>
</organism>
<dbReference type="InterPro" id="IPR018271">
    <property type="entry name" value="Ribosomal_uS14_CS"/>
</dbReference>
<evidence type="ECO:0000256" key="6">
    <source>
        <dbReference type="ARBA" id="ARBA00022884"/>
    </source>
</evidence>
<name>A0A840DFI9_9BACT</name>
<evidence type="ECO:0000313" key="20">
    <source>
        <dbReference type="Proteomes" id="UP001155144"/>
    </source>
</evidence>
<dbReference type="EMBL" id="JANUAU010000011">
    <property type="protein sequence ID" value="MCS3678965.1"/>
    <property type="molecule type" value="Genomic_DNA"/>
</dbReference>
<keyword evidence="4 11" id="KW-0699">rRNA-binding</keyword>
<sequence>MAKKSWIAREEKRERLYEKHKEERRRLKEEEKWVELQKLPRDSSPVRQNNRCELCGRQRGYLRKFGVCRICFRELALEGKIPGIRKASW</sequence>
<evidence type="ECO:0000256" key="11">
    <source>
        <dbReference type="HAMAP-Rule" id="MF_00537"/>
    </source>
</evidence>
<dbReference type="EMBL" id="JANUBF010000022">
    <property type="protein sequence ID" value="MCS4037637.1"/>
    <property type="molecule type" value="Genomic_DNA"/>
</dbReference>
<evidence type="ECO:0000256" key="12">
    <source>
        <dbReference type="SAM" id="Coils"/>
    </source>
</evidence>
<dbReference type="Proteomes" id="UP001155057">
    <property type="component" value="Unassembled WGS sequence"/>
</dbReference>